<gene>
    <name evidence="6" type="ORF">MKW98_000799</name>
</gene>
<accession>A0AAD4XCG9</accession>
<dbReference type="Proteomes" id="UP001202328">
    <property type="component" value="Unassembled WGS sequence"/>
</dbReference>
<dbReference type="Pfam" id="PF01743">
    <property type="entry name" value="PolyA_pol"/>
    <property type="match status" value="1"/>
</dbReference>
<reference evidence="6" key="1">
    <citation type="submission" date="2022-04" db="EMBL/GenBank/DDBJ databases">
        <title>A functionally conserved STORR gene fusion in Papaver species that diverged 16.8 million years ago.</title>
        <authorList>
            <person name="Catania T."/>
        </authorList>
    </citation>
    <scope>NUCLEOTIDE SEQUENCE</scope>
    <source>
        <strain evidence="6">S-188037</strain>
    </source>
</reference>
<dbReference type="Gene3D" id="1.10.3090.10">
    <property type="entry name" value="cca-adding enzyme, domain 2"/>
    <property type="match status" value="1"/>
</dbReference>
<dbReference type="EMBL" id="JAJJMB010011819">
    <property type="protein sequence ID" value="KAI3898686.1"/>
    <property type="molecule type" value="Genomic_DNA"/>
</dbReference>
<dbReference type="GO" id="GO:0052929">
    <property type="term" value="F:ATP:3'-cytidine-cytidine-tRNA adenylyltransferase activity"/>
    <property type="evidence" value="ECO:0007669"/>
    <property type="project" value="TreeGrafter"/>
</dbReference>
<dbReference type="PANTHER" id="PTHR13734">
    <property type="entry name" value="TRNA-NUCLEOTIDYLTRANSFERASE"/>
    <property type="match status" value="1"/>
</dbReference>
<evidence type="ECO:0000313" key="7">
    <source>
        <dbReference type="Proteomes" id="UP001202328"/>
    </source>
</evidence>
<dbReference type="PANTHER" id="PTHR13734:SF5">
    <property type="entry name" value="CCA TRNA NUCLEOTIDYLTRANSFERASE, MITOCHONDRIAL"/>
    <property type="match status" value="1"/>
</dbReference>
<evidence type="ECO:0000256" key="3">
    <source>
        <dbReference type="ARBA" id="ARBA00022884"/>
    </source>
</evidence>
<organism evidence="6 7">
    <name type="scientific">Papaver atlanticum</name>
    <dbReference type="NCBI Taxonomy" id="357466"/>
    <lineage>
        <taxon>Eukaryota</taxon>
        <taxon>Viridiplantae</taxon>
        <taxon>Streptophyta</taxon>
        <taxon>Embryophyta</taxon>
        <taxon>Tracheophyta</taxon>
        <taxon>Spermatophyta</taxon>
        <taxon>Magnoliopsida</taxon>
        <taxon>Ranunculales</taxon>
        <taxon>Papaveraceae</taxon>
        <taxon>Papaveroideae</taxon>
        <taxon>Papaver</taxon>
    </lineage>
</organism>
<dbReference type="SUPFAM" id="SSF81301">
    <property type="entry name" value="Nucleotidyltransferase"/>
    <property type="match status" value="1"/>
</dbReference>
<keyword evidence="2 4" id="KW-0808">Transferase</keyword>
<feature type="domain" description="Poly A polymerase head" evidence="5">
    <location>
        <begin position="45"/>
        <end position="182"/>
    </location>
</feature>
<evidence type="ECO:0000256" key="4">
    <source>
        <dbReference type="RuleBase" id="RU003953"/>
    </source>
</evidence>
<name>A0AAD4XCG9_9MAGN</name>
<dbReference type="GO" id="GO:0003723">
    <property type="term" value="F:RNA binding"/>
    <property type="evidence" value="ECO:0007669"/>
    <property type="project" value="UniProtKB-KW"/>
</dbReference>
<comment type="caution">
    <text evidence="6">The sequence shown here is derived from an EMBL/GenBank/DDBJ whole genome shotgun (WGS) entry which is preliminary data.</text>
</comment>
<sequence>MAGSSSSSSSLSGQAKDEISLTDKENQIFERLLQVLHHFNLQTQLRVAGGWVRDKLLGKDCSDIDIALDDMMGKEFCEKVNEYLSFSGEEIQGIAVIQCNPDQSKHLETARMKLFGEWIDFVNLRSETYNKNSRIPTMEFGSAEQDAYRRDLTINSLFYNINKKSVEDFTGRGLSDLRSGKIVTPLPPKETFLDDPLRVLRAIRFGARFCFELDEELKKAAAGDEVGVALADKISRERIGHEIDLMICGKHPVQAMTYICSLQLFWVVFPLPSNSEPAVLEGCDRLCIASVDAAWNLLELIGCTAFTDEQRRLYLYSALFYPLREIVYRDNKGKKIPVANYIFLNSLKLKVNDSKMVISLHNASESFISLIPSLTEIKTAEAGNRREKFDVTVTSKPRICAGLLLREIKSFWRVSLLISTLSYPIDFDRAEVSEDKQLELGLRRNLFTTVESAIVRLGLENVWEMKPLVNGREIMTILQLKTGGPQVSEWQQKSLEWQLADPKRTSEQCLDWMRESHSKRSKLW</sequence>
<evidence type="ECO:0000256" key="1">
    <source>
        <dbReference type="ARBA" id="ARBA00007265"/>
    </source>
</evidence>
<dbReference type="SUPFAM" id="SSF81891">
    <property type="entry name" value="Poly A polymerase C-terminal region-like"/>
    <property type="match status" value="1"/>
</dbReference>
<proteinExistence type="inferred from homology"/>
<dbReference type="InterPro" id="IPR002646">
    <property type="entry name" value="PolA_pol_head_dom"/>
</dbReference>
<keyword evidence="7" id="KW-1185">Reference proteome</keyword>
<dbReference type="AlphaFoldDB" id="A0AAD4XCG9"/>
<dbReference type="GO" id="GO:0005739">
    <property type="term" value="C:mitochondrion"/>
    <property type="evidence" value="ECO:0007669"/>
    <property type="project" value="UniProtKB-ARBA"/>
</dbReference>
<dbReference type="FunFam" id="3.30.460.10:FF:000019">
    <property type="entry name" value="tRNA nucleotidyltransferase cca2"/>
    <property type="match status" value="1"/>
</dbReference>
<dbReference type="GO" id="GO:0052927">
    <property type="term" value="F:CC tRNA cytidylyltransferase activity"/>
    <property type="evidence" value="ECO:0007669"/>
    <property type="project" value="TreeGrafter"/>
</dbReference>
<evidence type="ECO:0000313" key="6">
    <source>
        <dbReference type="EMBL" id="KAI3898686.1"/>
    </source>
</evidence>
<dbReference type="GO" id="GO:0001680">
    <property type="term" value="P:tRNA 3'-terminal CCA addition"/>
    <property type="evidence" value="ECO:0007669"/>
    <property type="project" value="TreeGrafter"/>
</dbReference>
<dbReference type="Gene3D" id="3.30.460.10">
    <property type="entry name" value="Beta Polymerase, domain 2"/>
    <property type="match status" value="1"/>
</dbReference>
<comment type="similarity">
    <text evidence="1 4">Belongs to the tRNA nucleotidyltransferase/poly(A) polymerase family.</text>
</comment>
<keyword evidence="3 4" id="KW-0694">RNA-binding</keyword>
<evidence type="ECO:0000256" key="2">
    <source>
        <dbReference type="ARBA" id="ARBA00022679"/>
    </source>
</evidence>
<evidence type="ECO:0000259" key="5">
    <source>
        <dbReference type="Pfam" id="PF01743"/>
    </source>
</evidence>
<dbReference type="CDD" id="cd05398">
    <property type="entry name" value="NT_ClassII-CCAase"/>
    <property type="match status" value="1"/>
</dbReference>
<dbReference type="InterPro" id="IPR043519">
    <property type="entry name" value="NT_sf"/>
</dbReference>
<protein>
    <recommendedName>
        <fullName evidence="5">Poly A polymerase head domain-containing protein</fullName>
    </recommendedName>
</protein>